<evidence type="ECO:0000259" key="2">
    <source>
        <dbReference type="Pfam" id="PF00171"/>
    </source>
</evidence>
<dbReference type="SUPFAM" id="SSF53720">
    <property type="entry name" value="ALDH-like"/>
    <property type="match status" value="1"/>
</dbReference>
<feature type="domain" description="Aldehyde dehydrogenase" evidence="2">
    <location>
        <begin position="8"/>
        <end position="273"/>
    </location>
</feature>
<organism evidence="3 4">
    <name type="scientific">Pseudogracilibacillus auburnensis</name>
    <dbReference type="NCBI Taxonomy" id="1494959"/>
    <lineage>
        <taxon>Bacteria</taxon>
        <taxon>Bacillati</taxon>
        <taxon>Bacillota</taxon>
        <taxon>Bacilli</taxon>
        <taxon>Bacillales</taxon>
        <taxon>Bacillaceae</taxon>
        <taxon>Pseudogracilibacillus</taxon>
    </lineage>
</organism>
<dbReference type="InterPro" id="IPR016163">
    <property type="entry name" value="Ald_DH_C"/>
</dbReference>
<dbReference type="InterPro" id="IPR016161">
    <property type="entry name" value="Ald_DH/histidinol_DH"/>
</dbReference>
<dbReference type="GO" id="GO:0016620">
    <property type="term" value="F:oxidoreductase activity, acting on the aldehyde or oxo group of donors, NAD or NADP as acceptor"/>
    <property type="evidence" value="ECO:0007669"/>
    <property type="project" value="InterPro"/>
</dbReference>
<evidence type="ECO:0000256" key="1">
    <source>
        <dbReference type="ARBA" id="ARBA00023002"/>
    </source>
</evidence>
<dbReference type="Gene3D" id="3.40.605.10">
    <property type="entry name" value="Aldehyde Dehydrogenase, Chain A, domain 1"/>
    <property type="match status" value="1"/>
</dbReference>
<dbReference type="Gene3D" id="3.40.309.10">
    <property type="entry name" value="Aldehyde Dehydrogenase, Chain A, domain 2"/>
    <property type="match status" value="1"/>
</dbReference>
<dbReference type="Pfam" id="PF00171">
    <property type="entry name" value="Aldedh"/>
    <property type="match status" value="1"/>
</dbReference>
<accession>A0A2V3W8C5</accession>
<dbReference type="CDD" id="cd07122">
    <property type="entry name" value="ALDH_F20_ACDH"/>
    <property type="match status" value="1"/>
</dbReference>
<dbReference type="RefSeq" id="WP_110394139.1">
    <property type="nucleotide sequence ID" value="NZ_JADIJL010000001.1"/>
</dbReference>
<gene>
    <name evidence="3" type="ORF">DFR56_102191</name>
</gene>
<keyword evidence="1" id="KW-0560">Oxidoreductase</keyword>
<evidence type="ECO:0000313" key="4">
    <source>
        <dbReference type="Proteomes" id="UP000247978"/>
    </source>
</evidence>
<protein>
    <submittedName>
        <fullName evidence="3">Acetaldehyde dehydrogenase</fullName>
    </submittedName>
</protein>
<evidence type="ECO:0000313" key="3">
    <source>
        <dbReference type="EMBL" id="PXW89414.1"/>
    </source>
</evidence>
<sequence>MLSTIYSSSSVDVMKLTVEKAKAAQEKFQLFTQEQIDQIIKNIAEKAYEKSEYLAKLTVEETGMGIVEHKKIKNELGSMGVYESIKDKKTVGIIRRNLKKKVTEIAYPFGVIAAICPTTNPTSTAIYKTLISLKAQNAIVVSPHPTAKKCTVEALKICHQAAIDSGAPTGLIGWIEEPTMGTTTELMKHPEIDLIVATGGGGLVKAAYSSGKPAYGVGPGNGPVYLEKSANVKKAVKMIIDSKTFDNGTLCSTEQSIVVHKNIKQIALRELKNNGAYLVDTAEKERLERIISPEKGKLNPNIVGRSAHVIAEMAGFQVPEGTTVLIAEEEIVSKHHPFSIEKLAPIFPLYTINNEKEAHELCIKLLNNGGRGHSCSIHSNDEQAIQTFGLNMPVSRIMVNTLASIGAAGATTGLPPSLTLGCGSYGGNISSDNITVTHLFNTKRIAYGIKEMDIPTPQKNANYNKEVTSLVENTDIKNEVIKAVKSIDHSCGEIDQEIVTKIVQNIARNYLN</sequence>
<reference evidence="3 4" key="1">
    <citation type="submission" date="2018-05" db="EMBL/GenBank/DDBJ databases">
        <title>Genomic Encyclopedia of Type Strains, Phase IV (KMG-IV): sequencing the most valuable type-strain genomes for metagenomic binning, comparative biology and taxonomic classification.</title>
        <authorList>
            <person name="Goeker M."/>
        </authorList>
    </citation>
    <scope>NUCLEOTIDE SEQUENCE [LARGE SCALE GENOMIC DNA]</scope>
    <source>
        <strain evidence="3 4">DSM 28556</strain>
    </source>
</reference>
<keyword evidence="4" id="KW-1185">Reference proteome</keyword>
<dbReference type="PANTHER" id="PTHR11699">
    <property type="entry name" value="ALDEHYDE DEHYDROGENASE-RELATED"/>
    <property type="match status" value="1"/>
</dbReference>
<dbReference type="OrthoDB" id="9815791at2"/>
<proteinExistence type="predicted"/>
<dbReference type="InterPro" id="IPR015590">
    <property type="entry name" value="Aldehyde_DH_dom"/>
</dbReference>
<comment type="caution">
    <text evidence="3">The sequence shown here is derived from an EMBL/GenBank/DDBJ whole genome shotgun (WGS) entry which is preliminary data.</text>
</comment>
<dbReference type="EMBL" id="QJJQ01000002">
    <property type="protein sequence ID" value="PXW89414.1"/>
    <property type="molecule type" value="Genomic_DNA"/>
</dbReference>
<dbReference type="AlphaFoldDB" id="A0A2V3W8C5"/>
<name>A0A2V3W8C5_9BACI</name>
<dbReference type="InterPro" id="IPR016162">
    <property type="entry name" value="Ald_DH_N"/>
</dbReference>
<dbReference type="Proteomes" id="UP000247978">
    <property type="component" value="Unassembled WGS sequence"/>
</dbReference>